<keyword evidence="8 10" id="KW-0694">RNA-binding</keyword>
<evidence type="ECO:0000256" key="8">
    <source>
        <dbReference type="ARBA" id="ARBA00022884"/>
    </source>
</evidence>
<evidence type="ECO:0000256" key="7">
    <source>
        <dbReference type="ARBA" id="ARBA00022833"/>
    </source>
</evidence>
<evidence type="ECO:0000313" key="13">
    <source>
        <dbReference type="EMBL" id="SJZ60797.1"/>
    </source>
</evidence>
<dbReference type="HAMAP" id="MF_01820">
    <property type="entry name" value="GTPase_RsgA"/>
    <property type="match status" value="1"/>
</dbReference>
<feature type="binding site" evidence="10">
    <location>
        <begin position="181"/>
        <end position="189"/>
    </location>
    <ligand>
        <name>GTP</name>
        <dbReference type="ChEBI" id="CHEBI:37565"/>
    </ligand>
</feature>
<dbReference type="OrthoDB" id="9809485at2"/>
<dbReference type="InterPro" id="IPR027417">
    <property type="entry name" value="P-loop_NTPase"/>
</dbReference>
<comment type="subunit">
    <text evidence="10">Monomer. Associates with 30S ribosomal subunit, binds 16S rRNA.</text>
</comment>
<dbReference type="SUPFAM" id="SSF50249">
    <property type="entry name" value="Nucleic acid-binding proteins"/>
    <property type="match status" value="1"/>
</dbReference>
<feature type="domain" description="CP-type G" evidence="12">
    <location>
        <begin position="73"/>
        <end position="238"/>
    </location>
</feature>
<dbReference type="Gene3D" id="2.40.50.140">
    <property type="entry name" value="Nucleic acid-binding proteins"/>
    <property type="match status" value="1"/>
</dbReference>
<dbReference type="CDD" id="cd04466">
    <property type="entry name" value="S1_YloQ_GTPase"/>
    <property type="match status" value="1"/>
</dbReference>
<feature type="binding site" evidence="10">
    <location>
        <position position="262"/>
    </location>
    <ligand>
        <name>Zn(2+)</name>
        <dbReference type="ChEBI" id="CHEBI:29105"/>
    </ligand>
</feature>
<organism evidence="13 14">
    <name type="scientific">Globicatella sulfidifaciens DSM 15739</name>
    <dbReference type="NCBI Taxonomy" id="1121925"/>
    <lineage>
        <taxon>Bacteria</taxon>
        <taxon>Bacillati</taxon>
        <taxon>Bacillota</taxon>
        <taxon>Bacilli</taxon>
        <taxon>Lactobacillales</taxon>
        <taxon>Aerococcaceae</taxon>
        <taxon>Globicatella</taxon>
    </lineage>
</organism>
<dbReference type="STRING" id="1121925.SAMN02746011_01283"/>
<dbReference type="InterPro" id="IPR031944">
    <property type="entry name" value="RsgA_N"/>
</dbReference>
<dbReference type="GO" id="GO:0005525">
    <property type="term" value="F:GTP binding"/>
    <property type="evidence" value="ECO:0007669"/>
    <property type="project" value="UniProtKB-UniRule"/>
</dbReference>
<feature type="domain" description="EngC GTPase" evidence="11">
    <location>
        <begin position="82"/>
        <end position="236"/>
    </location>
</feature>
<evidence type="ECO:0000256" key="3">
    <source>
        <dbReference type="ARBA" id="ARBA00022723"/>
    </source>
</evidence>
<evidence type="ECO:0000256" key="10">
    <source>
        <dbReference type="HAMAP-Rule" id="MF_01820"/>
    </source>
</evidence>
<dbReference type="PROSITE" id="PS51721">
    <property type="entry name" value="G_CP"/>
    <property type="match status" value="1"/>
</dbReference>
<evidence type="ECO:0000256" key="2">
    <source>
        <dbReference type="ARBA" id="ARBA00022517"/>
    </source>
</evidence>
<feature type="binding site" evidence="10">
    <location>
        <position position="269"/>
    </location>
    <ligand>
        <name>Zn(2+)</name>
        <dbReference type="ChEBI" id="CHEBI:29105"/>
    </ligand>
</feature>
<dbReference type="SUPFAM" id="SSF52540">
    <property type="entry name" value="P-loop containing nucleoside triphosphate hydrolases"/>
    <property type="match status" value="1"/>
</dbReference>
<evidence type="ECO:0000256" key="9">
    <source>
        <dbReference type="ARBA" id="ARBA00023134"/>
    </source>
</evidence>
<evidence type="ECO:0000256" key="5">
    <source>
        <dbReference type="ARBA" id="ARBA00022741"/>
    </source>
</evidence>
<keyword evidence="14" id="KW-1185">Reference proteome</keyword>
<dbReference type="Gene3D" id="1.10.40.50">
    <property type="entry name" value="Probable gtpase engc, domain 3"/>
    <property type="match status" value="1"/>
</dbReference>
<keyword evidence="4 10" id="KW-0699">rRNA-binding</keyword>
<keyword evidence="7 10" id="KW-0862">Zinc</keyword>
<dbReference type="InterPro" id="IPR004881">
    <property type="entry name" value="Ribosome_biogen_GTPase_RsgA"/>
</dbReference>
<dbReference type="Gene3D" id="3.40.50.300">
    <property type="entry name" value="P-loop containing nucleotide triphosphate hydrolases"/>
    <property type="match status" value="1"/>
</dbReference>
<dbReference type="NCBIfam" id="TIGR00157">
    <property type="entry name" value="ribosome small subunit-dependent GTPase A"/>
    <property type="match status" value="1"/>
</dbReference>
<feature type="binding site" evidence="10">
    <location>
        <position position="267"/>
    </location>
    <ligand>
        <name>Zn(2+)</name>
        <dbReference type="ChEBI" id="CHEBI:29105"/>
    </ligand>
</feature>
<dbReference type="InterPro" id="IPR010914">
    <property type="entry name" value="RsgA_GTPase_dom"/>
</dbReference>
<dbReference type="PROSITE" id="PS50936">
    <property type="entry name" value="ENGC_GTPASE"/>
    <property type="match status" value="1"/>
</dbReference>
<evidence type="ECO:0000256" key="6">
    <source>
        <dbReference type="ARBA" id="ARBA00022801"/>
    </source>
</evidence>
<dbReference type="EC" id="3.6.1.-" evidence="10"/>
<keyword evidence="5 10" id="KW-0547">Nucleotide-binding</keyword>
<dbReference type="AlphaFoldDB" id="A0A1T4M1P3"/>
<dbReference type="PANTHER" id="PTHR32120:SF11">
    <property type="entry name" value="SMALL RIBOSOMAL SUBUNIT BIOGENESIS GTPASE RSGA 1, MITOCHONDRIAL-RELATED"/>
    <property type="match status" value="1"/>
</dbReference>
<feature type="binding site" evidence="10">
    <location>
        <begin position="122"/>
        <end position="125"/>
    </location>
    <ligand>
        <name>GTP</name>
        <dbReference type="ChEBI" id="CHEBI:37565"/>
    </ligand>
</feature>
<dbReference type="RefSeq" id="WP_078756031.1">
    <property type="nucleotide sequence ID" value="NZ_FUWO01000010.1"/>
</dbReference>
<proteinExistence type="inferred from homology"/>
<evidence type="ECO:0000259" key="11">
    <source>
        <dbReference type="PROSITE" id="PS50936"/>
    </source>
</evidence>
<keyword evidence="9 10" id="KW-0342">GTP-binding</keyword>
<sequence length="313" mass="35806">MKEKQIITKEGFIYQAISGFYYVWSEGHSYATKPKGKFRHQQVKPLVGDHVEIEIDLDDSQSESRLVTIFPRKNSLVRPPVANVDDAFIVMSLVEPDFSYNLLDYFLVSIESHQIEPIILLTKYDLLVKSMGEATAESKVKEIKDVYQKIGYQVIVKNEISAFAEEIESVVNKDAIYIVMGQSGVGKSTLLNDLLPKADIATGEISDYLNRGRHTTREVTLYRLYQGLLADTPGFSAIDFPQIEKEALSQYFPEIWRKSAECRFRGCLHQNEPNCAVKEAVETGEIATSRYENYSQILQKIEQRKPVYRKKEK</sequence>
<keyword evidence="2 10" id="KW-0690">Ribosome biogenesis</keyword>
<dbReference type="InterPro" id="IPR012340">
    <property type="entry name" value="NA-bd_OB-fold"/>
</dbReference>
<evidence type="ECO:0000256" key="4">
    <source>
        <dbReference type="ARBA" id="ARBA00022730"/>
    </source>
</evidence>
<comment type="function">
    <text evidence="10">One of several proteins that assist in the late maturation steps of the functional core of the 30S ribosomal subunit. Helps release RbfA from mature subunits. May play a role in the assembly of ribosomal proteins into the subunit. Circularly permuted GTPase that catalyzes slow GTP hydrolysis, GTPase activity is stimulated by the 30S ribosomal subunit.</text>
</comment>
<feature type="binding site" evidence="10">
    <location>
        <position position="275"/>
    </location>
    <ligand>
        <name>Zn(2+)</name>
        <dbReference type="ChEBI" id="CHEBI:29105"/>
    </ligand>
</feature>
<dbReference type="Pfam" id="PF03193">
    <property type="entry name" value="RsgA_GTPase"/>
    <property type="match status" value="1"/>
</dbReference>
<dbReference type="GO" id="GO:0019843">
    <property type="term" value="F:rRNA binding"/>
    <property type="evidence" value="ECO:0007669"/>
    <property type="project" value="UniProtKB-KW"/>
</dbReference>
<protein>
    <recommendedName>
        <fullName evidence="10">Small ribosomal subunit biogenesis GTPase RsgA</fullName>
        <ecNumber evidence="10">3.6.1.-</ecNumber>
    </recommendedName>
</protein>
<evidence type="ECO:0000313" key="14">
    <source>
        <dbReference type="Proteomes" id="UP000189941"/>
    </source>
</evidence>
<keyword evidence="3 10" id="KW-0479">Metal-binding</keyword>
<comment type="similarity">
    <text evidence="10">Belongs to the TRAFAC class YlqF/YawG GTPase family. RsgA subfamily.</text>
</comment>
<gene>
    <name evidence="10" type="primary">rsgA</name>
    <name evidence="13" type="ORF">SAMN02746011_01283</name>
</gene>
<dbReference type="CDD" id="cd01854">
    <property type="entry name" value="YjeQ_EngC"/>
    <property type="match status" value="1"/>
</dbReference>
<evidence type="ECO:0000259" key="12">
    <source>
        <dbReference type="PROSITE" id="PS51721"/>
    </source>
</evidence>
<comment type="subcellular location">
    <subcellularLocation>
        <location evidence="10">Cytoplasm</location>
    </subcellularLocation>
</comment>
<dbReference type="EMBL" id="FUWO01000010">
    <property type="protein sequence ID" value="SJZ60797.1"/>
    <property type="molecule type" value="Genomic_DNA"/>
</dbReference>
<dbReference type="GO" id="GO:0003924">
    <property type="term" value="F:GTPase activity"/>
    <property type="evidence" value="ECO:0007669"/>
    <property type="project" value="UniProtKB-UniRule"/>
</dbReference>
<dbReference type="GO" id="GO:0005737">
    <property type="term" value="C:cytoplasm"/>
    <property type="evidence" value="ECO:0007669"/>
    <property type="project" value="UniProtKB-SubCell"/>
</dbReference>
<accession>A0A1T4M1P3</accession>
<dbReference type="Proteomes" id="UP000189941">
    <property type="component" value="Unassembled WGS sequence"/>
</dbReference>
<dbReference type="Pfam" id="PF16745">
    <property type="entry name" value="RsgA_N"/>
    <property type="match status" value="1"/>
</dbReference>
<reference evidence="14" key="1">
    <citation type="submission" date="2017-02" db="EMBL/GenBank/DDBJ databases">
        <authorList>
            <person name="Varghese N."/>
            <person name="Submissions S."/>
        </authorList>
    </citation>
    <scope>NUCLEOTIDE SEQUENCE [LARGE SCALE GENOMIC DNA]</scope>
    <source>
        <strain evidence="14">DSM 15739</strain>
    </source>
</reference>
<keyword evidence="6 10" id="KW-0378">Hydrolase</keyword>
<comment type="cofactor">
    <cofactor evidence="10">
        <name>Zn(2+)</name>
        <dbReference type="ChEBI" id="CHEBI:29105"/>
    </cofactor>
    <text evidence="10">Binds 1 zinc ion per subunit.</text>
</comment>
<evidence type="ECO:0000256" key="1">
    <source>
        <dbReference type="ARBA" id="ARBA00022490"/>
    </source>
</evidence>
<dbReference type="InterPro" id="IPR030378">
    <property type="entry name" value="G_CP_dom"/>
</dbReference>
<dbReference type="GO" id="GO:0042274">
    <property type="term" value="P:ribosomal small subunit biogenesis"/>
    <property type="evidence" value="ECO:0007669"/>
    <property type="project" value="UniProtKB-UniRule"/>
</dbReference>
<dbReference type="GO" id="GO:0046872">
    <property type="term" value="F:metal ion binding"/>
    <property type="evidence" value="ECO:0007669"/>
    <property type="project" value="UniProtKB-KW"/>
</dbReference>
<name>A0A1T4M1P3_9LACT</name>
<dbReference type="PANTHER" id="PTHR32120">
    <property type="entry name" value="SMALL RIBOSOMAL SUBUNIT BIOGENESIS GTPASE RSGA"/>
    <property type="match status" value="1"/>
</dbReference>
<keyword evidence="1 10" id="KW-0963">Cytoplasm</keyword>